<dbReference type="OrthoDB" id="5344355at2"/>
<keyword evidence="2" id="KW-1185">Reference proteome</keyword>
<sequence>MSKTDEKFYDRADEHINLSNDQLNNATKGEVSASMMYGVSRFNAWISATGWNSSTEMKNAKEETIKYFTIEYEKMLRENLTDYIENFDRYMK</sequence>
<accession>A0A554VQB9</accession>
<dbReference type="Proteomes" id="UP000318833">
    <property type="component" value="Unassembled WGS sequence"/>
</dbReference>
<gene>
    <name evidence="1" type="ORF">FOF46_03845</name>
</gene>
<evidence type="ECO:0000313" key="1">
    <source>
        <dbReference type="EMBL" id="TSE10725.1"/>
    </source>
</evidence>
<comment type="caution">
    <text evidence="1">The sequence shown here is derived from an EMBL/GenBank/DDBJ whole genome shotgun (WGS) entry which is preliminary data.</text>
</comment>
<dbReference type="InterPro" id="IPR021490">
    <property type="entry name" value="DUF3144"/>
</dbReference>
<dbReference type="AlphaFoldDB" id="A0A554VQB9"/>
<dbReference type="Pfam" id="PF11342">
    <property type="entry name" value="DUF3144"/>
    <property type="match status" value="1"/>
</dbReference>
<organism evidence="1 2">
    <name type="scientific">Aquimarina algiphila</name>
    <dbReference type="NCBI Taxonomy" id="2047982"/>
    <lineage>
        <taxon>Bacteria</taxon>
        <taxon>Pseudomonadati</taxon>
        <taxon>Bacteroidota</taxon>
        <taxon>Flavobacteriia</taxon>
        <taxon>Flavobacteriales</taxon>
        <taxon>Flavobacteriaceae</taxon>
        <taxon>Aquimarina</taxon>
    </lineage>
</organism>
<dbReference type="Gene3D" id="1.10.287.3020">
    <property type="match status" value="1"/>
</dbReference>
<name>A0A554VQB9_9FLAO</name>
<evidence type="ECO:0000313" key="2">
    <source>
        <dbReference type="Proteomes" id="UP000318833"/>
    </source>
</evidence>
<dbReference type="RefSeq" id="WP_143915515.1">
    <property type="nucleotide sequence ID" value="NZ_CANLFO010000001.1"/>
</dbReference>
<proteinExistence type="predicted"/>
<reference evidence="1 2" key="1">
    <citation type="submission" date="2019-07" db="EMBL/GenBank/DDBJ databases">
        <title>The draft genome sequence of Aquimarina algiphila M91.</title>
        <authorList>
            <person name="Meng X."/>
        </authorList>
    </citation>
    <scope>NUCLEOTIDE SEQUENCE [LARGE SCALE GENOMIC DNA]</scope>
    <source>
        <strain evidence="1 2">M91</strain>
    </source>
</reference>
<protein>
    <submittedName>
        <fullName evidence="1">DUF3144 domain-containing protein</fullName>
    </submittedName>
</protein>
<dbReference type="EMBL" id="VLNR01000005">
    <property type="protein sequence ID" value="TSE10725.1"/>
    <property type="molecule type" value="Genomic_DNA"/>
</dbReference>